<dbReference type="Proteomes" id="UP000593562">
    <property type="component" value="Unassembled WGS sequence"/>
</dbReference>
<evidence type="ECO:0000256" key="4">
    <source>
        <dbReference type="PIRNR" id="PIRNR028043"/>
    </source>
</evidence>
<dbReference type="PANTHER" id="PTHR10257:SF31">
    <property type="entry name" value="SERINE_THREONINE PROTEIN PHOSPHATASE 2A 57 KDA REGULATORY SUBUNIT B' KAPPA ISOFORM"/>
    <property type="match status" value="1"/>
</dbReference>
<dbReference type="InterPro" id="IPR011989">
    <property type="entry name" value="ARM-like"/>
</dbReference>
<reference evidence="6 7" key="1">
    <citation type="journal article" date="2020" name="Nat. Commun.">
        <title>Genome of Tripterygium wilfordii and identification of cytochrome P450 involved in triptolide biosynthesis.</title>
        <authorList>
            <person name="Tu L."/>
            <person name="Su P."/>
            <person name="Zhang Z."/>
            <person name="Gao L."/>
            <person name="Wang J."/>
            <person name="Hu T."/>
            <person name="Zhou J."/>
            <person name="Zhang Y."/>
            <person name="Zhao Y."/>
            <person name="Liu Y."/>
            <person name="Song Y."/>
            <person name="Tong Y."/>
            <person name="Lu Y."/>
            <person name="Yang J."/>
            <person name="Xu C."/>
            <person name="Jia M."/>
            <person name="Peters R.J."/>
            <person name="Huang L."/>
            <person name="Gao W."/>
        </authorList>
    </citation>
    <scope>NUCLEOTIDE SEQUENCE [LARGE SCALE GENOMIC DNA]</scope>
    <source>
        <strain evidence="7">cv. XIE 37</strain>
        <tissue evidence="6">Leaf</tissue>
    </source>
</reference>
<feature type="chain" id="PRO_5029773721" description="Serine/threonine protein phosphatase 2A regulatory subunit" evidence="5">
    <location>
        <begin position="20"/>
        <end position="545"/>
    </location>
</feature>
<dbReference type="GO" id="GO:0019888">
    <property type="term" value="F:protein phosphatase regulator activity"/>
    <property type="evidence" value="ECO:0007669"/>
    <property type="project" value="UniProtKB-UniRule"/>
</dbReference>
<dbReference type="Gene3D" id="1.25.10.10">
    <property type="entry name" value="Leucine-rich Repeat Variant"/>
    <property type="match status" value="1"/>
</dbReference>
<evidence type="ECO:0000256" key="2">
    <source>
        <dbReference type="ARBA" id="ARBA00009745"/>
    </source>
</evidence>
<comment type="subcellular location">
    <subcellularLocation>
        <location evidence="1">Cytoplasm</location>
    </subcellularLocation>
</comment>
<organism evidence="6 7">
    <name type="scientific">Tripterygium wilfordii</name>
    <name type="common">Thunder God vine</name>
    <dbReference type="NCBI Taxonomy" id="458696"/>
    <lineage>
        <taxon>Eukaryota</taxon>
        <taxon>Viridiplantae</taxon>
        <taxon>Streptophyta</taxon>
        <taxon>Embryophyta</taxon>
        <taxon>Tracheophyta</taxon>
        <taxon>Spermatophyta</taxon>
        <taxon>Magnoliopsida</taxon>
        <taxon>eudicotyledons</taxon>
        <taxon>Gunneridae</taxon>
        <taxon>Pentapetalae</taxon>
        <taxon>rosids</taxon>
        <taxon>fabids</taxon>
        <taxon>Celastrales</taxon>
        <taxon>Celastraceae</taxon>
        <taxon>Tripterygium</taxon>
    </lineage>
</organism>
<dbReference type="GO" id="GO:0007165">
    <property type="term" value="P:signal transduction"/>
    <property type="evidence" value="ECO:0007669"/>
    <property type="project" value="InterPro"/>
</dbReference>
<sequence>MNALIAFLAVLGYTYLAEARSTFRMGWAMVFVLQYCIAIMLKQILSKLPRKSPKSDSFDCGGIDSGNISPNFGNGIQTTSCTNTFSSRLSVVKRVSSAVFPASIMAGVEAVEPHLSFKDVSNQQKQNLFVSKLKMCCEVSDVNDPDKNSVEQDLKRQTLLEIVDFVSTGSAKFTESAITAMSKMCAINLFRVFPPKCRSNSTGGEAEDEEPMFDPAWSHLQIVYDLLLRFIGYNNLDVKVAKKFVDHAFLLRLLDLFDSEDPRERDCLKTILHRIYGKFMVHRPFIRKAVSNIIYRFVFETERHNGIAELLEIFGSVISGFALPLKEEHTIFLCRALIPLHKPKSVGIYHQQLTYCVVQFIEKDPKLACTVIKGLLKYWPVTNSQKELMFISELEEVLEMTSLAEFQKIMVPLFRRIGSCLNSSHYQVAERAHLLWNNEHVLNLTAHNRQVIVPLVFSALERNSQNHWNQAVLNLTQNVKKVFYDMDEELVLACQHKLEEENSLSNAVAEKRRLTWERLEHAASFQPPAVNVITPTNLATCTVAC</sequence>
<dbReference type="InParanoid" id="A0A7J7D9A9"/>
<dbReference type="FunFam" id="1.25.10.10:FF:000041">
    <property type="entry name" value="Serine/threonine protein phosphatase 2A regulatory subunit"/>
    <property type="match status" value="1"/>
</dbReference>
<comment type="similarity">
    <text evidence="2">Belongs to the phosphatase 2A regulatory subunit B56 family.</text>
</comment>
<keyword evidence="5" id="KW-0732">Signal</keyword>
<dbReference type="InterPro" id="IPR002554">
    <property type="entry name" value="PP2A_B56"/>
</dbReference>
<dbReference type="InterPro" id="IPR016024">
    <property type="entry name" value="ARM-type_fold"/>
</dbReference>
<dbReference type="GO" id="GO:0005737">
    <property type="term" value="C:cytoplasm"/>
    <property type="evidence" value="ECO:0007669"/>
    <property type="project" value="UniProtKB-SubCell"/>
</dbReference>
<proteinExistence type="inferred from homology"/>
<comment type="function">
    <text evidence="4">The B regulatory subunit might modulate substrate selectivity and catalytic activity, and also might direct the localization of the catalytic enzyme to a particular subcellular compartment.</text>
</comment>
<evidence type="ECO:0000313" key="7">
    <source>
        <dbReference type="Proteomes" id="UP000593562"/>
    </source>
</evidence>
<keyword evidence="7" id="KW-1185">Reference proteome</keyword>
<dbReference type="PIRSF" id="PIRSF028043">
    <property type="entry name" value="PP2A_B56"/>
    <property type="match status" value="1"/>
</dbReference>
<dbReference type="GO" id="GO:0000159">
    <property type="term" value="C:protein phosphatase type 2A complex"/>
    <property type="evidence" value="ECO:0007669"/>
    <property type="project" value="UniProtKB-UniRule"/>
</dbReference>
<comment type="caution">
    <text evidence="6">The sequence shown here is derived from an EMBL/GenBank/DDBJ whole genome shotgun (WGS) entry which is preliminary data.</text>
</comment>
<gene>
    <name evidence="6" type="ORF">HS088_TW09G00999</name>
</gene>
<evidence type="ECO:0000256" key="1">
    <source>
        <dbReference type="ARBA" id="ARBA00004496"/>
    </source>
</evidence>
<dbReference type="SUPFAM" id="SSF48371">
    <property type="entry name" value="ARM repeat"/>
    <property type="match status" value="1"/>
</dbReference>
<feature type="signal peptide" evidence="5">
    <location>
        <begin position="1"/>
        <end position="19"/>
    </location>
</feature>
<dbReference type="AlphaFoldDB" id="A0A7J7D9A9"/>
<name>A0A7J7D9A9_TRIWF</name>
<evidence type="ECO:0000256" key="3">
    <source>
        <dbReference type="ARBA" id="ARBA00022490"/>
    </source>
</evidence>
<dbReference type="Pfam" id="PF01603">
    <property type="entry name" value="B56"/>
    <property type="match status" value="1"/>
</dbReference>
<evidence type="ECO:0000256" key="5">
    <source>
        <dbReference type="SAM" id="SignalP"/>
    </source>
</evidence>
<protein>
    <recommendedName>
        <fullName evidence="4">Serine/threonine protein phosphatase 2A regulatory subunit</fullName>
    </recommendedName>
</protein>
<dbReference type="PANTHER" id="PTHR10257">
    <property type="entry name" value="SERINE/THREONINE PROTEIN PHOSPHATASE 2A PP2A REGULATORY SUBUNIT B"/>
    <property type="match status" value="1"/>
</dbReference>
<keyword evidence="3" id="KW-0963">Cytoplasm</keyword>
<dbReference type="EMBL" id="JAAARO010000009">
    <property type="protein sequence ID" value="KAF5742937.1"/>
    <property type="molecule type" value="Genomic_DNA"/>
</dbReference>
<evidence type="ECO:0000313" key="6">
    <source>
        <dbReference type="EMBL" id="KAF5742937.1"/>
    </source>
</evidence>
<accession>A0A7J7D9A9</accession>